<feature type="compositionally biased region" description="Polar residues" evidence="1">
    <location>
        <begin position="66"/>
        <end position="89"/>
    </location>
</feature>
<keyword evidence="3" id="KW-1185">Reference proteome</keyword>
<evidence type="ECO:0000313" key="3">
    <source>
        <dbReference type="Proteomes" id="UP000321764"/>
    </source>
</evidence>
<dbReference type="Pfam" id="PF12118">
    <property type="entry name" value="SprA-related"/>
    <property type="match status" value="1"/>
</dbReference>
<feature type="region of interest" description="Disordered" evidence="1">
    <location>
        <begin position="1"/>
        <end position="111"/>
    </location>
</feature>
<dbReference type="InterPro" id="IPR021973">
    <property type="entry name" value="SprA-related"/>
</dbReference>
<name>A0A5C8ZB91_9GAMM</name>
<proteinExistence type="predicted"/>
<dbReference type="EMBL" id="VKAD01000001">
    <property type="protein sequence ID" value="TXR54458.1"/>
    <property type="molecule type" value="Genomic_DNA"/>
</dbReference>
<dbReference type="AlphaFoldDB" id="A0A5C8ZB91"/>
<feature type="compositionally biased region" description="Acidic residues" evidence="1">
    <location>
        <begin position="243"/>
        <end position="263"/>
    </location>
</feature>
<comment type="caution">
    <text evidence="2">The sequence shown here is derived from an EMBL/GenBank/DDBJ whole genome shotgun (WGS) entry which is preliminary data.</text>
</comment>
<accession>A0A5C8ZB91</accession>
<evidence type="ECO:0000256" key="1">
    <source>
        <dbReference type="SAM" id="MobiDB-lite"/>
    </source>
</evidence>
<feature type="compositionally biased region" description="Basic and acidic residues" evidence="1">
    <location>
        <begin position="24"/>
        <end position="34"/>
    </location>
</feature>
<feature type="compositionally biased region" description="Polar residues" evidence="1">
    <location>
        <begin position="230"/>
        <end position="240"/>
    </location>
</feature>
<dbReference type="RefSeq" id="WP_147713856.1">
    <property type="nucleotide sequence ID" value="NZ_VKAD01000001.1"/>
</dbReference>
<protein>
    <submittedName>
        <fullName evidence="2">Catalase</fullName>
    </submittedName>
</protein>
<dbReference type="Proteomes" id="UP000321764">
    <property type="component" value="Unassembled WGS sequence"/>
</dbReference>
<gene>
    <name evidence="2" type="ORF">FME95_07965</name>
</gene>
<dbReference type="OrthoDB" id="9812722at2"/>
<evidence type="ECO:0000313" key="2">
    <source>
        <dbReference type="EMBL" id="TXR54458.1"/>
    </source>
</evidence>
<reference evidence="2 3" key="1">
    <citation type="submission" date="2019-07" db="EMBL/GenBank/DDBJ databases">
        <title>Reinekea sp. strain SSH23 genome sequencing and assembly.</title>
        <authorList>
            <person name="Kim I."/>
        </authorList>
    </citation>
    <scope>NUCLEOTIDE SEQUENCE [LARGE SCALE GENOMIC DNA]</scope>
    <source>
        <strain evidence="2 3">SSH23</strain>
    </source>
</reference>
<sequence length="305" mass="33155">MSTVSGMFPNAITPTFAASSDPAAETRQRRENENRVFSPVEALSSSSESNATHISQPGRVAAEQSVRVSSQTIADQPQTSTSEEPTEGTQRVESEEVSRVQQSIEQSEMELIDKLSARDQEVRQHEQAHKSVGGQYAGAISLDYTRGPNGQRYATSGEVPIDVAEVPGDPEATISKARTVRAAALAPAEPSEQDRQVASIALKMQIDAQVEMRTETIENAASEPSDEATESSIEFTSLFSSEEIVEDSEADRESESDDSDDAQPEQSAERNDAFFNRAQETAHAIMQAYEAQMRQEVGVNLDTHA</sequence>
<organism evidence="2 3">
    <name type="scientific">Reinekea thalattae</name>
    <dbReference type="NCBI Taxonomy" id="2593301"/>
    <lineage>
        <taxon>Bacteria</taxon>
        <taxon>Pseudomonadati</taxon>
        <taxon>Pseudomonadota</taxon>
        <taxon>Gammaproteobacteria</taxon>
        <taxon>Oceanospirillales</taxon>
        <taxon>Saccharospirillaceae</taxon>
        <taxon>Reinekea</taxon>
    </lineage>
</organism>
<feature type="region of interest" description="Disordered" evidence="1">
    <location>
        <begin position="214"/>
        <end position="276"/>
    </location>
</feature>